<evidence type="ECO:0000256" key="6">
    <source>
        <dbReference type="ARBA" id="ARBA00005159"/>
    </source>
</evidence>
<dbReference type="Gene3D" id="3.40.50.300">
    <property type="entry name" value="P-loop containing nucleotide triphosphate hydrolases"/>
    <property type="match status" value="1"/>
</dbReference>
<evidence type="ECO:0000256" key="14">
    <source>
        <dbReference type="ARBA" id="ARBA00022840"/>
    </source>
</evidence>
<comment type="catalytic activity">
    <reaction evidence="2">
        <text>adenosylcob(III)inamide phosphate + GTP + H(+) = adenosylcob(III)inamide-GDP + diphosphate</text>
        <dbReference type="Rhea" id="RHEA:22712"/>
        <dbReference type="ChEBI" id="CHEBI:15378"/>
        <dbReference type="ChEBI" id="CHEBI:33019"/>
        <dbReference type="ChEBI" id="CHEBI:37565"/>
        <dbReference type="ChEBI" id="CHEBI:58502"/>
        <dbReference type="ChEBI" id="CHEBI:60487"/>
        <dbReference type="EC" id="2.7.7.62"/>
    </reaction>
</comment>
<dbReference type="SUPFAM" id="SSF52540">
    <property type="entry name" value="P-loop containing nucleoside triphosphate hydrolases"/>
    <property type="match status" value="1"/>
</dbReference>
<evidence type="ECO:0000256" key="3">
    <source>
        <dbReference type="ARBA" id="ARBA00001522"/>
    </source>
</evidence>
<evidence type="ECO:0000256" key="2">
    <source>
        <dbReference type="ARBA" id="ARBA00000711"/>
    </source>
</evidence>
<evidence type="ECO:0000256" key="8">
    <source>
        <dbReference type="ARBA" id="ARBA00012016"/>
    </source>
</evidence>
<reference evidence="20 21" key="1">
    <citation type="submission" date="2016-11" db="EMBL/GenBank/DDBJ databases">
        <authorList>
            <person name="Jaros S."/>
            <person name="Januszkiewicz K."/>
            <person name="Wedrychowicz H."/>
        </authorList>
    </citation>
    <scope>NUCLEOTIDE SEQUENCE [LARGE SCALE GENOMIC DNA]</scope>
    <source>
        <strain evidence="20 21">DSM 6191</strain>
    </source>
</reference>
<dbReference type="GO" id="GO:0008820">
    <property type="term" value="F:cobinamide phosphate guanylyltransferase activity"/>
    <property type="evidence" value="ECO:0007669"/>
    <property type="project" value="UniProtKB-EC"/>
</dbReference>
<dbReference type="CDD" id="cd00544">
    <property type="entry name" value="CobU"/>
    <property type="match status" value="1"/>
</dbReference>
<evidence type="ECO:0000256" key="15">
    <source>
        <dbReference type="ARBA" id="ARBA00023134"/>
    </source>
</evidence>
<evidence type="ECO:0000256" key="16">
    <source>
        <dbReference type="ARBA" id="ARBA00029570"/>
    </source>
</evidence>
<dbReference type="Pfam" id="PF02283">
    <property type="entry name" value="CobU"/>
    <property type="match status" value="1"/>
</dbReference>
<dbReference type="GO" id="GO:0009236">
    <property type="term" value="P:cobalamin biosynthetic process"/>
    <property type="evidence" value="ECO:0007669"/>
    <property type="project" value="UniProtKB-UniPathway"/>
</dbReference>
<evidence type="ECO:0000256" key="19">
    <source>
        <dbReference type="PIRSR" id="PIRSR006135-2"/>
    </source>
</evidence>
<sequence length="186" mass="21198">MILVTGGARSGKSSFGESILKDADRVLYIATSIPKDEEMVERVKNHRESRNQNWDTLESYKNLGEQLKAGYTGIIVDCITIMVTNLLFHGMESFEEEDFKNMNFRKKEEEIIKEISLMVKSFKEYALKNSTKIVLITNEVGAGLVPEYKLGREFRDIAGRVNQYLAKEAKEVYFVVSGIPMKIKGE</sequence>
<keyword evidence="14" id="KW-0067">ATP-binding</keyword>
<keyword evidence="11 20" id="KW-0808">Transferase</keyword>
<dbReference type="GO" id="GO:0005525">
    <property type="term" value="F:GTP binding"/>
    <property type="evidence" value="ECO:0007669"/>
    <property type="project" value="UniProtKB-KW"/>
</dbReference>
<dbReference type="NCBIfam" id="NF004469">
    <property type="entry name" value="PRK05800.1"/>
    <property type="match status" value="1"/>
</dbReference>
<comment type="pathway">
    <text evidence="6">Cofactor biosynthesis; adenosylcobalamin biosynthesis; adenosylcobalamin from cob(II)yrinate a,c-diamide: step 5/7.</text>
</comment>
<evidence type="ECO:0000256" key="4">
    <source>
        <dbReference type="ARBA" id="ARBA00003889"/>
    </source>
</evidence>
<dbReference type="AlphaFoldDB" id="A0A1M5ZIM4"/>
<evidence type="ECO:0000256" key="9">
    <source>
        <dbReference type="ARBA" id="ARBA00012523"/>
    </source>
</evidence>
<proteinExistence type="inferred from homology"/>
<evidence type="ECO:0000313" key="21">
    <source>
        <dbReference type="Proteomes" id="UP000184241"/>
    </source>
</evidence>
<evidence type="ECO:0000256" key="13">
    <source>
        <dbReference type="ARBA" id="ARBA00022777"/>
    </source>
</evidence>
<dbReference type="PANTHER" id="PTHR34848">
    <property type="match status" value="1"/>
</dbReference>
<keyword evidence="13 20" id="KW-0418">Kinase</keyword>
<dbReference type="PIRSF" id="PIRSF006135">
    <property type="entry name" value="CobU"/>
    <property type="match status" value="1"/>
</dbReference>
<feature type="binding site" evidence="19">
    <location>
        <begin position="47"/>
        <end position="50"/>
    </location>
    <ligand>
        <name>GTP</name>
        <dbReference type="ChEBI" id="CHEBI:37565"/>
    </ligand>
</feature>
<dbReference type="EMBL" id="FQXU01000009">
    <property type="protein sequence ID" value="SHI24008.1"/>
    <property type="molecule type" value="Genomic_DNA"/>
</dbReference>
<evidence type="ECO:0000256" key="1">
    <source>
        <dbReference type="ARBA" id="ARBA00000312"/>
    </source>
</evidence>
<feature type="binding site" evidence="19">
    <location>
        <position position="77"/>
    </location>
    <ligand>
        <name>GTP</name>
        <dbReference type="ChEBI" id="CHEBI:37565"/>
    </ligand>
</feature>
<feature type="binding site" evidence="19">
    <location>
        <position position="58"/>
    </location>
    <ligand>
        <name>GTP</name>
        <dbReference type="ChEBI" id="CHEBI:37565"/>
    </ligand>
</feature>
<evidence type="ECO:0000313" key="20">
    <source>
        <dbReference type="EMBL" id="SHI24008.1"/>
    </source>
</evidence>
<dbReference type="RefSeq" id="WP_073020635.1">
    <property type="nucleotide sequence ID" value="NZ_FQXU01000009.1"/>
</dbReference>
<protein>
    <recommendedName>
        <fullName evidence="16">Adenosylcobinamide kinase</fullName>
        <ecNumber evidence="8">2.7.1.156</ecNumber>
        <ecNumber evidence="9">2.7.7.62</ecNumber>
    </recommendedName>
    <alternativeName>
        <fullName evidence="17">Adenosylcobinamide-phosphate guanylyltransferase</fullName>
    </alternativeName>
</protein>
<dbReference type="InterPro" id="IPR027417">
    <property type="entry name" value="P-loop_NTPase"/>
</dbReference>
<comment type="catalytic activity">
    <reaction evidence="3">
        <text>adenosylcob(III)inamide + GTP = adenosylcob(III)inamide phosphate + GDP + H(+)</text>
        <dbReference type="Rhea" id="RHEA:15765"/>
        <dbReference type="ChEBI" id="CHEBI:2480"/>
        <dbReference type="ChEBI" id="CHEBI:15378"/>
        <dbReference type="ChEBI" id="CHEBI:37565"/>
        <dbReference type="ChEBI" id="CHEBI:58189"/>
        <dbReference type="ChEBI" id="CHEBI:58502"/>
        <dbReference type="EC" id="2.7.1.156"/>
    </reaction>
</comment>
<dbReference type="EC" id="2.7.7.62" evidence="9"/>
<dbReference type="InterPro" id="IPR003203">
    <property type="entry name" value="CobU/CobP"/>
</dbReference>
<dbReference type="UniPathway" id="UPA00148">
    <property type="reaction ID" value="UER00236"/>
</dbReference>
<keyword evidence="15 19" id="KW-0342">GTP-binding</keyword>
<comment type="catalytic activity">
    <reaction evidence="1">
        <text>adenosylcob(III)inamide + ATP = adenosylcob(III)inamide phosphate + ADP + H(+)</text>
        <dbReference type="Rhea" id="RHEA:15769"/>
        <dbReference type="ChEBI" id="CHEBI:2480"/>
        <dbReference type="ChEBI" id="CHEBI:15378"/>
        <dbReference type="ChEBI" id="CHEBI:30616"/>
        <dbReference type="ChEBI" id="CHEBI:58502"/>
        <dbReference type="ChEBI" id="CHEBI:456216"/>
        <dbReference type="EC" id="2.7.1.156"/>
    </reaction>
</comment>
<dbReference type="PANTHER" id="PTHR34848:SF1">
    <property type="entry name" value="BIFUNCTIONAL ADENOSYLCOBALAMIN BIOSYNTHESIS PROTEIN COBU"/>
    <property type="match status" value="1"/>
</dbReference>
<evidence type="ECO:0000256" key="12">
    <source>
        <dbReference type="ARBA" id="ARBA00022741"/>
    </source>
</evidence>
<comment type="pathway">
    <text evidence="5">Cofactor biosynthesis; adenosylcobalamin biosynthesis; adenosylcobalamin from cob(II)yrinate a,c-diamide: step 6/7.</text>
</comment>
<evidence type="ECO:0000256" key="5">
    <source>
        <dbReference type="ARBA" id="ARBA00004692"/>
    </source>
</evidence>
<organism evidence="20 21">
    <name type="scientific">Clostridium intestinale DSM 6191</name>
    <dbReference type="NCBI Taxonomy" id="1121320"/>
    <lineage>
        <taxon>Bacteria</taxon>
        <taxon>Bacillati</taxon>
        <taxon>Bacillota</taxon>
        <taxon>Clostridia</taxon>
        <taxon>Eubacteriales</taxon>
        <taxon>Clostridiaceae</taxon>
        <taxon>Clostridium</taxon>
    </lineage>
</organism>
<gene>
    <name evidence="20" type="ORF">SAMN02745941_02972</name>
</gene>
<dbReference type="GO" id="GO:0043752">
    <property type="term" value="F:adenosylcobinamide kinase activity"/>
    <property type="evidence" value="ECO:0007669"/>
    <property type="project" value="UniProtKB-EC"/>
</dbReference>
<name>A0A1M5ZIM4_9CLOT</name>
<comment type="similarity">
    <text evidence="7">Belongs to the CobU/CobP family.</text>
</comment>
<accession>A0A1M5ZIM4</accession>
<keyword evidence="20" id="KW-0548">Nucleotidyltransferase</keyword>
<evidence type="ECO:0000256" key="10">
    <source>
        <dbReference type="ARBA" id="ARBA00022573"/>
    </source>
</evidence>
<evidence type="ECO:0000256" key="18">
    <source>
        <dbReference type="PIRSR" id="PIRSR006135-1"/>
    </source>
</evidence>
<dbReference type="Proteomes" id="UP000184241">
    <property type="component" value="Unassembled WGS sequence"/>
</dbReference>
<dbReference type="GO" id="GO:0005524">
    <property type="term" value="F:ATP binding"/>
    <property type="evidence" value="ECO:0007669"/>
    <property type="project" value="UniProtKB-KW"/>
</dbReference>
<evidence type="ECO:0000256" key="7">
    <source>
        <dbReference type="ARBA" id="ARBA00007490"/>
    </source>
</evidence>
<keyword evidence="10" id="KW-0169">Cobalamin biosynthesis</keyword>
<dbReference type="EC" id="2.7.1.156" evidence="8"/>
<feature type="active site" description="GMP-histidine intermediate" evidence="18">
    <location>
        <position position="46"/>
    </location>
</feature>
<feature type="binding site" evidence="19">
    <location>
        <begin position="6"/>
        <end position="13"/>
    </location>
    <ligand>
        <name>GTP</name>
        <dbReference type="ChEBI" id="CHEBI:37565"/>
    </ligand>
</feature>
<keyword evidence="12 19" id="KW-0547">Nucleotide-binding</keyword>
<evidence type="ECO:0000256" key="17">
    <source>
        <dbReference type="ARBA" id="ARBA00030571"/>
    </source>
</evidence>
<comment type="function">
    <text evidence="4">Catalyzes ATP-dependent phosphorylation of adenosylcobinamide and addition of GMP to adenosylcobinamide phosphate.</text>
</comment>
<evidence type="ECO:0000256" key="11">
    <source>
        <dbReference type="ARBA" id="ARBA00022679"/>
    </source>
</evidence>